<organism evidence="1 2">
    <name type="scientific">Mycteria americana</name>
    <name type="common">Wood stork</name>
    <dbReference type="NCBI Taxonomy" id="33587"/>
    <lineage>
        <taxon>Eukaryota</taxon>
        <taxon>Metazoa</taxon>
        <taxon>Chordata</taxon>
        <taxon>Craniata</taxon>
        <taxon>Vertebrata</taxon>
        <taxon>Euteleostomi</taxon>
        <taxon>Archelosauria</taxon>
        <taxon>Archosauria</taxon>
        <taxon>Dinosauria</taxon>
        <taxon>Saurischia</taxon>
        <taxon>Theropoda</taxon>
        <taxon>Coelurosauria</taxon>
        <taxon>Aves</taxon>
        <taxon>Neognathae</taxon>
        <taxon>Neoaves</taxon>
        <taxon>Aequornithes</taxon>
        <taxon>Ciconiiformes</taxon>
        <taxon>Ciconiidae</taxon>
        <taxon>Mycteria</taxon>
    </lineage>
</organism>
<proteinExistence type="predicted"/>
<comment type="caution">
    <text evidence="1">The sequence shown here is derived from an EMBL/GenBank/DDBJ whole genome shotgun (WGS) entry which is preliminary data.</text>
</comment>
<name>A0AAN7S3H6_MYCAM</name>
<accession>A0AAN7S3H6</accession>
<reference evidence="1 2" key="1">
    <citation type="journal article" date="2023" name="J. Hered.">
        <title>Chromosome-level genome of the wood stork (Mycteria americana) provides insight into avian chromosome evolution.</title>
        <authorList>
            <person name="Flamio R. Jr."/>
            <person name="Ramstad K.M."/>
        </authorList>
    </citation>
    <scope>NUCLEOTIDE SEQUENCE [LARGE SCALE GENOMIC DNA]</scope>
    <source>
        <strain evidence="1">JAX WOST 10</strain>
    </source>
</reference>
<dbReference type="AlphaFoldDB" id="A0AAN7S3H6"/>
<evidence type="ECO:0000313" key="1">
    <source>
        <dbReference type="EMBL" id="KAK4827072.1"/>
    </source>
</evidence>
<evidence type="ECO:0000313" key="2">
    <source>
        <dbReference type="Proteomes" id="UP001333110"/>
    </source>
</evidence>
<gene>
    <name evidence="1" type="ORF">QYF61_014146</name>
</gene>
<sequence length="113" mass="12850">MKFNKHKCKVLHLGRNNPRHQYTLEDDQLESCFAEKDLWVLVDTELTISQQRTLVAKKAKSLVGCIKQSIASRLRSVKLQTLVSLLPSIHYDQQHGVKKGLKGVTLLLSNRDA</sequence>
<dbReference type="PANTHER" id="PTHR33332">
    <property type="entry name" value="REVERSE TRANSCRIPTASE DOMAIN-CONTAINING PROTEIN"/>
    <property type="match status" value="1"/>
</dbReference>
<dbReference type="Proteomes" id="UP001333110">
    <property type="component" value="Unassembled WGS sequence"/>
</dbReference>
<dbReference type="EMBL" id="JAUNZN010000002">
    <property type="protein sequence ID" value="KAK4827072.1"/>
    <property type="molecule type" value="Genomic_DNA"/>
</dbReference>
<protein>
    <submittedName>
        <fullName evidence="1">Uncharacterized protein</fullName>
    </submittedName>
</protein>
<keyword evidence="2" id="KW-1185">Reference proteome</keyword>